<dbReference type="Gene3D" id="3.80.10.10">
    <property type="entry name" value="Ribonuclease Inhibitor"/>
    <property type="match status" value="2"/>
</dbReference>
<feature type="transmembrane region" description="Helical" evidence="1">
    <location>
        <begin position="242"/>
        <end position="263"/>
    </location>
</feature>
<protein>
    <submittedName>
        <fullName evidence="2">Protein NLRC5</fullName>
    </submittedName>
</protein>
<evidence type="ECO:0000313" key="3">
    <source>
        <dbReference type="Proteomes" id="UP000186817"/>
    </source>
</evidence>
<dbReference type="GO" id="GO:0005829">
    <property type="term" value="C:cytosol"/>
    <property type="evidence" value="ECO:0007669"/>
    <property type="project" value="TreeGrafter"/>
</dbReference>
<feature type="transmembrane region" description="Helical" evidence="1">
    <location>
        <begin position="269"/>
        <end position="288"/>
    </location>
</feature>
<evidence type="ECO:0000256" key="1">
    <source>
        <dbReference type="SAM" id="Phobius"/>
    </source>
</evidence>
<dbReference type="OrthoDB" id="420943at2759"/>
<dbReference type="GO" id="GO:0006913">
    <property type="term" value="P:nucleocytoplasmic transport"/>
    <property type="evidence" value="ECO:0007669"/>
    <property type="project" value="TreeGrafter"/>
</dbReference>
<dbReference type="Proteomes" id="UP000186817">
    <property type="component" value="Unassembled WGS sequence"/>
</dbReference>
<dbReference type="GO" id="GO:0048471">
    <property type="term" value="C:perinuclear region of cytoplasm"/>
    <property type="evidence" value="ECO:0007669"/>
    <property type="project" value="TreeGrafter"/>
</dbReference>
<evidence type="ECO:0000313" key="2">
    <source>
        <dbReference type="EMBL" id="OLQ07755.1"/>
    </source>
</evidence>
<dbReference type="GO" id="GO:0005096">
    <property type="term" value="F:GTPase activator activity"/>
    <property type="evidence" value="ECO:0007669"/>
    <property type="project" value="InterPro"/>
</dbReference>
<dbReference type="PANTHER" id="PTHR24113">
    <property type="entry name" value="RAN GTPASE-ACTIVATING PROTEIN 1"/>
    <property type="match status" value="1"/>
</dbReference>
<gene>
    <name evidence="2" type="primary">Nlrc5</name>
    <name evidence="2" type="ORF">AK812_SmicGene8813</name>
</gene>
<dbReference type="GO" id="GO:0031267">
    <property type="term" value="F:small GTPase binding"/>
    <property type="evidence" value="ECO:0007669"/>
    <property type="project" value="TreeGrafter"/>
</dbReference>
<dbReference type="InterPro" id="IPR001611">
    <property type="entry name" value="Leu-rich_rpt"/>
</dbReference>
<dbReference type="InterPro" id="IPR032675">
    <property type="entry name" value="LRR_dom_sf"/>
</dbReference>
<dbReference type="PANTHER" id="PTHR24113:SF15">
    <property type="entry name" value="NACHT DOMAIN-CONTAINING PROTEIN"/>
    <property type="match status" value="1"/>
</dbReference>
<sequence>MSGDRMQRFADRSRADQARALAAGLGQQKELERLELNLNGEEGAKAVASALARLTELKELTLSMEPGEKIGDAGAAAVAESLRNLRQLTDLRVDLRSNAFGEEGAKAVASALARLTELKELSLGLVKNQIGDAGAAAVAESLRNLRQLTVLKVYLRSNALGDAGATAVVESLRELPQLTEVVVQLENNDLGKEEKEKLRAIFAALPVRQKGLSLGALAVGFLPSAADLPPKKQRSRGGSMPAVGSVAGVTLMGLEGVGFLWYAKRISPWAALGFVLGLGTFALPQAIFA</sequence>
<proteinExistence type="predicted"/>
<dbReference type="EMBL" id="LSRX01000132">
    <property type="protein sequence ID" value="OLQ07755.1"/>
    <property type="molecule type" value="Genomic_DNA"/>
</dbReference>
<name>A0A1Q9EK07_SYMMI</name>
<reference evidence="2 3" key="1">
    <citation type="submission" date="2016-02" db="EMBL/GenBank/DDBJ databases">
        <title>Genome analysis of coral dinoflagellate symbionts highlights evolutionary adaptations to a symbiotic lifestyle.</title>
        <authorList>
            <person name="Aranda M."/>
            <person name="Li Y."/>
            <person name="Liew Y.J."/>
            <person name="Baumgarten S."/>
            <person name="Simakov O."/>
            <person name="Wilson M."/>
            <person name="Piel J."/>
            <person name="Ashoor H."/>
            <person name="Bougouffa S."/>
            <person name="Bajic V.B."/>
            <person name="Ryu T."/>
            <person name="Ravasi T."/>
            <person name="Bayer T."/>
            <person name="Micklem G."/>
            <person name="Kim H."/>
            <person name="Bhak J."/>
            <person name="Lajeunesse T.C."/>
            <person name="Voolstra C.R."/>
        </authorList>
    </citation>
    <scope>NUCLEOTIDE SEQUENCE [LARGE SCALE GENOMIC DNA]</scope>
    <source>
        <strain evidence="2 3">CCMP2467</strain>
    </source>
</reference>
<organism evidence="2 3">
    <name type="scientific">Symbiodinium microadriaticum</name>
    <name type="common">Dinoflagellate</name>
    <name type="synonym">Zooxanthella microadriatica</name>
    <dbReference type="NCBI Taxonomy" id="2951"/>
    <lineage>
        <taxon>Eukaryota</taxon>
        <taxon>Sar</taxon>
        <taxon>Alveolata</taxon>
        <taxon>Dinophyceae</taxon>
        <taxon>Suessiales</taxon>
        <taxon>Symbiodiniaceae</taxon>
        <taxon>Symbiodinium</taxon>
    </lineage>
</organism>
<accession>A0A1Q9EK07</accession>
<keyword evidence="3" id="KW-1185">Reference proteome</keyword>
<dbReference type="AlphaFoldDB" id="A0A1Q9EK07"/>
<comment type="caution">
    <text evidence="2">The sequence shown here is derived from an EMBL/GenBank/DDBJ whole genome shotgun (WGS) entry which is preliminary data.</text>
</comment>
<dbReference type="InterPro" id="IPR027038">
    <property type="entry name" value="RanGap"/>
</dbReference>
<keyword evidence="1" id="KW-0472">Membrane</keyword>
<dbReference type="SUPFAM" id="SSF52047">
    <property type="entry name" value="RNI-like"/>
    <property type="match status" value="1"/>
</dbReference>
<dbReference type="GO" id="GO:0005634">
    <property type="term" value="C:nucleus"/>
    <property type="evidence" value="ECO:0007669"/>
    <property type="project" value="TreeGrafter"/>
</dbReference>
<keyword evidence="1" id="KW-1133">Transmembrane helix</keyword>
<keyword evidence="1" id="KW-0812">Transmembrane</keyword>
<dbReference type="OMA" id="YIDANQI"/>
<dbReference type="Pfam" id="PF13516">
    <property type="entry name" value="LRR_6"/>
    <property type="match status" value="3"/>
</dbReference>
<dbReference type="SMART" id="SM00368">
    <property type="entry name" value="LRR_RI"/>
    <property type="match status" value="5"/>
</dbReference>